<feature type="domain" description="PD-(D/E)XK endonuclease-like" evidence="4">
    <location>
        <begin position="32"/>
        <end position="274"/>
    </location>
</feature>
<dbReference type="Proteomes" id="UP000198386">
    <property type="component" value="Unassembled WGS sequence"/>
</dbReference>
<keyword evidence="6" id="KW-1185">Reference proteome</keyword>
<keyword evidence="2" id="KW-0347">Helicase</keyword>
<dbReference type="Pfam" id="PF12705">
    <property type="entry name" value="PDDEXK_1"/>
    <property type="match status" value="1"/>
</dbReference>
<dbReference type="Gene3D" id="3.90.320.10">
    <property type="match status" value="1"/>
</dbReference>
<keyword evidence="2" id="KW-0547">Nucleotide-binding</keyword>
<dbReference type="GO" id="GO:0006281">
    <property type="term" value="P:DNA repair"/>
    <property type="evidence" value="ECO:0007669"/>
    <property type="project" value="UniProtKB-KW"/>
</dbReference>
<gene>
    <name evidence="5" type="ORF">SAMN04488107_0497</name>
</gene>
<keyword evidence="3" id="KW-0234">DNA repair</keyword>
<keyword evidence="2" id="KW-0067">ATP-binding</keyword>
<name>A0A239A2J9_9ACTN</name>
<reference evidence="6" key="1">
    <citation type="submission" date="2017-06" db="EMBL/GenBank/DDBJ databases">
        <authorList>
            <person name="Varghese N."/>
            <person name="Submissions S."/>
        </authorList>
    </citation>
    <scope>NUCLEOTIDE SEQUENCE [LARGE SCALE GENOMIC DNA]</scope>
    <source>
        <strain evidence="6">DSM 45423</strain>
    </source>
</reference>
<evidence type="ECO:0000256" key="3">
    <source>
        <dbReference type="ARBA" id="ARBA00023204"/>
    </source>
</evidence>
<keyword evidence="5" id="KW-0269">Exonuclease</keyword>
<evidence type="ECO:0000259" key="4">
    <source>
        <dbReference type="Pfam" id="PF12705"/>
    </source>
</evidence>
<keyword evidence="5" id="KW-0540">Nuclease</keyword>
<evidence type="ECO:0000313" key="5">
    <source>
        <dbReference type="EMBL" id="SNR89531.1"/>
    </source>
</evidence>
<keyword evidence="1" id="KW-0227">DNA damage</keyword>
<dbReference type="EMBL" id="FZOH01000001">
    <property type="protein sequence ID" value="SNR89531.1"/>
    <property type="molecule type" value="Genomic_DNA"/>
</dbReference>
<dbReference type="GO" id="GO:0004386">
    <property type="term" value="F:helicase activity"/>
    <property type="evidence" value="ECO:0007669"/>
    <property type="project" value="UniProtKB-KW"/>
</dbReference>
<dbReference type="GO" id="GO:0004527">
    <property type="term" value="F:exonuclease activity"/>
    <property type="evidence" value="ECO:0007669"/>
    <property type="project" value="UniProtKB-KW"/>
</dbReference>
<proteinExistence type="predicted"/>
<evidence type="ECO:0000313" key="6">
    <source>
        <dbReference type="Proteomes" id="UP000198386"/>
    </source>
</evidence>
<evidence type="ECO:0000256" key="1">
    <source>
        <dbReference type="ARBA" id="ARBA00022763"/>
    </source>
</evidence>
<keyword evidence="5" id="KW-0378">Hydrolase</keyword>
<protein>
    <submittedName>
        <fullName evidence="5">RecB family exonuclease</fullName>
    </submittedName>
</protein>
<organism evidence="5 6">
    <name type="scientific">Geodermatophilus saharensis</name>
    <dbReference type="NCBI Taxonomy" id="1137994"/>
    <lineage>
        <taxon>Bacteria</taxon>
        <taxon>Bacillati</taxon>
        <taxon>Actinomycetota</taxon>
        <taxon>Actinomycetes</taxon>
        <taxon>Geodermatophilales</taxon>
        <taxon>Geodermatophilaceae</taxon>
        <taxon>Geodermatophilus</taxon>
    </lineage>
</organism>
<sequence>MGTGSGPPAASVAGMGGEQLEMPGMPRRLFSATPSKLATFADCPRRYRHAYVDRPTPPKGPPWAHNTVGSAVHAALRSWWDAPRGRRTAVAARQLLYGVWSDTGFRDAEQSARWRARAAGWLTDYLAGVDPDDEPVGLERQVAATTSALALSGRVDRIDQRGEELVVVDYKTGRVPSTEDEARGSPALAVYVLGVQRTLRRPCRRVELHHLPSGTVAAFEHTERSLANHVRRAEDVAADIGAATRRLEDGVHPDEAFPTVTGRHCGWCDFRPSCAAGRAATPARETWSFLPADEPADEPAEVPAEV</sequence>
<dbReference type="AlphaFoldDB" id="A0A239A2J9"/>
<dbReference type="InterPro" id="IPR038726">
    <property type="entry name" value="PDDEXK_AddAB-type"/>
</dbReference>
<evidence type="ECO:0000256" key="2">
    <source>
        <dbReference type="ARBA" id="ARBA00022806"/>
    </source>
</evidence>
<dbReference type="InterPro" id="IPR011604">
    <property type="entry name" value="PDDEXK-like_dom_sf"/>
</dbReference>
<accession>A0A239A2J9</accession>